<comment type="caution">
    <text evidence="2">The sequence shown here is derived from an EMBL/GenBank/DDBJ whole genome shotgun (WGS) entry which is preliminary data.</text>
</comment>
<dbReference type="RefSeq" id="WP_188462593.1">
    <property type="nucleotide sequence ID" value="NZ_BAABHU010000005.1"/>
</dbReference>
<proteinExistence type="predicted"/>
<gene>
    <name evidence="2" type="ORF">GCM10011506_18420</name>
</gene>
<evidence type="ECO:0000256" key="1">
    <source>
        <dbReference type="SAM" id="MobiDB-lite"/>
    </source>
</evidence>
<evidence type="ECO:0000313" key="3">
    <source>
        <dbReference type="Proteomes" id="UP000636010"/>
    </source>
</evidence>
<dbReference type="Proteomes" id="UP000636010">
    <property type="component" value="Unassembled WGS sequence"/>
</dbReference>
<reference evidence="3" key="1">
    <citation type="journal article" date="2019" name="Int. J. Syst. Evol. Microbiol.">
        <title>The Global Catalogue of Microorganisms (GCM) 10K type strain sequencing project: providing services to taxonomists for standard genome sequencing and annotation.</title>
        <authorList>
            <consortium name="The Broad Institute Genomics Platform"/>
            <consortium name="The Broad Institute Genome Sequencing Center for Infectious Disease"/>
            <person name="Wu L."/>
            <person name="Ma J."/>
        </authorList>
    </citation>
    <scope>NUCLEOTIDE SEQUENCE [LARGE SCALE GENOMIC DNA]</scope>
    <source>
        <strain evidence="3">CGMCC 1.10832</strain>
    </source>
</reference>
<feature type="region of interest" description="Disordered" evidence="1">
    <location>
        <begin position="1"/>
        <end position="55"/>
    </location>
</feature>
<dbReference type="EMBL" id="BMEC01000005">
    <property type="protein sequence ID" value="GGC33314.1"/>
    <property type="molecule type" value="Genomic_DNA"/>
</dbReference>
<organism evidence="2 3">
    <name type="scientific">Marivirga lumbricoides</name>
    <dbReference type="NCBI Taxonomy" id="1046115"/>
    <lineage>
        <taxon>Bacteria</taxon>
        <taxon>Pseudomonadati</taxon>
        <taxon>Bacteroidota</taxon>
        <taxon>Cytophagia</taxon>
        <taxon>Cytophagales</taxon>
        <taxon>Marivirgaceae</taxon>
        <taxon>Marivirga</taxon>
    </lineage>
</organism>
<keyword evidence="3" id="KW-1185">Reference proteome</keyword>
<accession>A0ABQ1M2Q8</accession>
<evidence type="ECO:0000313" key="2">
    <source>
        <dbReference type="EMBL" id="GGC33314.1"/>
    </source>
</evidence>
<feature type="compositionally biased region" description="Basic residues" evidence="1">
    <location>
        <begin position="30"/>
        <end position="43"/>
    </location>
</feature>
<name>A0ABQ1M2Q8_9BACT</name>
<sequence>MKSQIHLLNPESFFPMDLSEKGKHSSSTQNKRKGMGRREKAKRQHTDESDTINDD</sequence>
<protein>
    <submittedName>
        <fullName evidence="2">Uncharacterized protein</fullName>
    </submittedName>
</protein>